<evidence type="ECO:0000259" key="3">
    <source>
        <dbReference type="PROSITE" id="PS50110"/>
    </source>
</evidence>
<feature type="compositionally biased region" description="Low complexity" evidence="2">
    <location>
        <begin position="106"/>
        <end position="115"/>
    </location>
</feature>
<gene>
    <name evidence="4" type="ORF">KCH_12830</name>
</gene>
<accession>A0A066Z0B2</accession>
<evidence type="ECO:0000313" key="4">
    <source>
        <dbReference type="EMBL" id="KDN87198.1"/>
    </source>
</evidence>
<dbReference type="EMBL" id="JNBY01000050">
    <property type="protein sequence ID" value="KDN87198.1"/>
    <property type="molecule type" value="Genomic_DNA"/>
</dbReference>
<dbReference type="Gene3D" id="3.40.50.2300">
    <property type="match status" value="1"/>
</dbReference>
<dbReference type="SUPFAM" id="SSF52172">
    <property type="entry name" value="CheY-like"/>
    <property type="match status" value="1"/>
</dbReference>
<reference evidence="4 5" key="1">
    <citation type="submission" date="2014-05" db="EMBL/GenBank/DDBJ databases">
        <title>Draft Genome Sequence of Kitasatospora cheerisanensis KCTC 2395.</title>
        <authorList>
            <person name="Nam D.H."/>
        </authorList>
    </citation>
    <scope>NUCLEOTIDE SEQUENCE [LARGE SCALE GENOMIC DNA]</scope>
    <source>
        <strain evidence="4 5">KCTC 2395</strain>
    </source>
</reference>
<comment type="caution">
    <text evidence="4">The sequence shown here is derived from an EMBL/GenBank/DDBJ whole genome shotgun (WGS) entry which is preliminary data.</text>
</comment>
<dbReference type="GO" id="GO:0000160">
    <property type="term" value="P:phosphorelay signal transduction system"/>
    <property type="evidence" value="ECO:0007669"/>
    <property type="project" value="InterPro"/>
</dbReference>
<evidence type="ECO:0000256" key="2">
    <source>
        <dbReference type="SAM" id="MobiDB-lite"/>
    </source>
</evidence>
<dbReference type="InterPro" id="IPR011006">
    <property type="entry name" value="CheY-like_superfamily"/>
</dbReference>
<protein>
    <recommendedName>
        <fullName evidence="3">Response regulatory domain-containing protein</fullName>
    </recommendedName>
</protein>
<keyword evidence="5" id="KW-1185">Reference proteome</keyword>
<keyword evidence="1" id="KW-0597">Phosphoprotein</keyword>
<dbReference type="InterPro" id="IPR001789">
    <property type="entry name" value="Sig_transdc_resp-reg_receiver"/>
</dbReference>
<name>A0A066Z0B2_9ACTN</name>
<organism evidence="4 5">
    <name type="scientific">Kitasatospora cheerisanensis KCTC 2395</name>
    <dbReference type="NCBI Taxonomy" id="1348663"/>
    <lineage>
        <taxon>Bacteria</taxon>
        <taxon>Bacillati</taxon>
        <taxon>Actinomycetota</taxon>
        <taxon>Actinomycetes</taxon>
        <taxon>Kitasatosporales</taxon>
        <taxon>Streptomycetaceae</taxon>
        <taxon>Kitasatospora</taxon>
    </lineage>
</organism>
<evidence type="ECO:0000256" key="1">
    <source>
        <dbReference type="PROSITE-ProRule" id="PRU00169"/>
    </source>
</evidence>
<proteinExistence type="predicted"/>
<dbReference type="HOGENOM" id="CLU_1292961_0_0_11"/>
<feature type="domain" description="Response regulatory" evidence="3">
    <location>
        <begin position="1"/>
        <end position="83"/>
    </location>
</feature>
<dbReference type="eggNOG" id="COG2197">
    <property type="taxonomic scope" value="Bacteria"/>
</dbReference>
<evidence type="ECO:0000313" key="5">
    <source>
        <dbReference type="Proteomes" id="UP000027178"/>
    </source>
</evidence>
<dbReference type="AlphaFoldDB" id="A0A066Z0B2"/>
<sequence>MDRARDLLPGVALVDIRVPGADGIEASRRIAADLALSGVHVVVLTGYGLDDFLHVVRVAARGDAPLAQPITRRLIDRHLAQPITRRLREAVALVAQGPSNPGACRAAGDQPGDGEAPPPPGEDRAARPRPGPTRRGGPRIGPGDRPPRLTPGLLPARVRRFSRELPSAADRSCTGLLKWFPRSARPPAVRPSSCGGSRWQRGHWCTAHRRSFR</sequence>
<feature type="region of interest" description="Disordered" evidence="2">
    <location>
        <begin position="98"/>
        <end position="154"/>
    </location>
</feature>
<feature type="modified residue" description="4-aspartylphosphate" evidence="1">
    <location>
        <position position="15"/>
    </location>
</feature>
<dbReference type="PROSITE" id="PS50110">
    <property type="entry name" value="RESPONSE_REGULATORY"/>
    <property type="match status" value="1"/>
</dbReference>
<dbReference type="Proteomes" id="UP000027178">
    <property type="component" value="Unassembled WGS sequence"/>
</dbReference>